<evidence type="ECO:0000256" key="3">
    <source>
        <dbReference type="ARBA" id="ARBA00012954"/>
    </source>
</evidence>
<dbReference type="Gene3D" id="1.20.5.100">
    <property type="entry name" value="Cytochrome c1, transmembrane anchor, C-terminal"/>
    <property type="match status" value="1"/>
</dbReference>
<dbReference type="InterPro" id="IPR036291">
    <property type="entry name" value="NAD(P)-bd_dom_sf"/>
</dbReference>
<dbReference type="InterPro" id="IPR008927">
    <property type="entry name" value="6-PGluconate_DH-like_C_sf"/>
</dbReference>
<comment type="similarity">
    <text evidence="2 7">Belongs to the UDP-glucose/GDP-mannose dehydrogenase family.</text>
</comment>
<dbReference type="GO" id="GO:0006065">
    <property type="term" value="P:UDP-glucuronate biosynthetic process"/>
    <property type="evidence" value="ECO:0007669"/>
    <property type="project" value="UniProtKB-UniPathway"/>
</dbReference>
<evidence type="ECO:0000256" key="6">
    <source>
        <dbReference type="ARBA" id="ARBA00047473"/>
    </source>
</evidence>
<evidence type="ECO:0000313" key="13">
    <source>
        <dbReference type="EMBL" id="EWC64310.1"/>
    </source>
</evidence>
<dbReference type="Gene3D" id="3.40.50.720">
    <property type="entry name" value="NAD(P)-binding Rossmann-like Domain"/>
    <property type="match status" value="2"/>
</dbReference>
<evidence type="ECO:0000256" key="9">
    <source>
        <dbReference type="PIRSR" id="PIRSR500134-2"/>
    </source>
</evidence>
<feature type="domain" description="UDP-glucose/GDP-mannose dehydrogenase C-terminal" evidence="12">
    <location>
        <begin position="331"/>
        <end position="439"/>
    </location>
</feature>
<comment type="caution">
    <text evidence="13">The sequence shown here is derived from an EMBL/GenBank/DDBJ whole genome shotgun (WGS) entry which is preliminary data.</text>
</comment>
<feature type="binding site" evidence="10">
    <location>
        <position position="345"/>
    </location>
    <ligand>
        <name>NAD(+)</name>
        <dbReference type="ChEBI" id="CHEBI:57540"/>
    </ligand>
</feature>
<proteinExistence type="inferred from homology"/>
<dbReference type="Pfam" id="PF00984">
    <property type="entry name" value="UDPG_MGDP_dh"/>
    <property type="match status" value="1"/>
</dbReference>
<evidence type="ECO:0000256" key="5">
    <source>
        <dbReference type="ARBA" id="ARBA00023027"/>
    </source>
</evidence>
<keyword evidence="11" id="KW-0472">Membrane</keyword>
<keyword evidence="4 7" id="KW-0560">Oxidoreductase</keyword>
<accession>W7ITQ9</accession>
<evidence type="ECO:0000256" key="8">
    <source>
        <dbReference type="PIRSR" id="PIRSR500134-1"/>
    </source>
</evidence>
<dbReference type="PIRSF" id="PIRSF500134">
    <property type="entry name" value="UDPglc_DH_bac"/>
    <property type="match status" value="1"/>
</dbReference>
<dbReference type="Proteomes" id="UP000019277">
    <property type="component" value="Unassembled WGS sequence"/>
</dbReference>
<dbReference type="SUPFAM" id="SSF48179">
    <property type="entry name" value="6-phosphogluconate dehydrogenase C-terminal domain-like"/>
    <property type="match status" value="1"/>
</dbReference>
<feature type="binding site" evidence="9">
    <location>
        <position position="274"/>
    </location>
    <ligand>
        <name>substrate</name>
    </ligand>
</feature>
<dbReference type="EMBL" id="AYXG01000015">
    <property type="protein sequence ID" value="EWC64310.1"/>
    <property type="molecule type" value="Genomic_DNA"/>
</dbReference>
<feature type="binding site" evidence="10">
    <location>
        <position position="57"/>
    </location>
    <ligand>
        <name>NAD(+)</name>
        <dbReference type="ChEBI" id="CHEBI:57540"/>
    </ligand>
</feature>
<dbReference type="PIRSF" id="PIRSF000124">
    <property type="entry name" value="UDPglc_GDPman_dh"/>
    <property type="match status" value="1"/>
</dbReference>
<dbReference type="PANTHER" id="PTHR43750">
    <property type="entry name" value="UDP-GLUCOSE 6-DEHYDROGENASE TUAD"/>
    <property type="match status" value="1"/>
</dbReference>
<dbReference type="InterPro" id="IPR017476">
    <property type="entry name" value="UDP-Glc/GDP-Man"/>
</dbReference>
<dbReference type="Pfam" id="PF03720">
    <property type="entry name" value="UDPG_MGDP_dh_C"/>
    <property type="match status" value="1"/>
</dbReference>
<dbReference type="InterPro" id="IPR014027">
    <property type="entry name" value="UDP-Glc/GDP-Man_DH_C"/>
</dbReference>
<feature type="binding site" evidence="10">
    <location>
        <position position="280"/>
    </location>
    <ligand>
        <name>NAD(+)</name>
        <dbReference type="ChEBI" id="CHEBI:57540"/>
    </ligand>
</feature>
<dbReference type="PANTHER" id="PTHR43750:SF3">
    <property type="entry name" value="UDP-GLUCOSE 6-DEHYDROGENASE TUAD"/>
    <property type="match status" value="1"/>
</dbReference>
<dbReference type="InterPro" id="IPR028357">
    <property type="entry name" value="UDPglc_DH_bac"/>
</dbReference>
<feature type="binding site" evidence="10">
    <location>
        <position position="143"/>
    </location>
    <ligand>
        <name>NAD(+)</name>
        <dbReference type="ChEBI" id="CHEBI:57540"/>
    </ligand>
</feature>
<dbReference type="GO" id="GO:0000271">
    <property type="term" value="P:polysaccharide biosynthetic process"/>
    <property type="evidence" value="ECO:0007669"/>
    <property type="project" value="InterPro"/>
</dbReference>
<keyword evidence="11" id="KW-0812">Transmembrane</keyword>
<dbReference type="PATRIC" id="fig|909613.9.peg.367"/>
<dbReference type="SMART" id="SM00984">
    <property type="entry name" value="UDPG_MGDP_dh_C"/>
    <property type="match status" value="1"/>
</dbReference>
<keyword evidence="11" id="KW-1133">Transmembrane helix</keyword>
<feature type="active site" description="Nucleophile" evidence="8">
    <location>
        <position position="277"/>
    </location>
</feature>
<dbReference type="InterPro" id="IPR036220">
    <property type="entry name" value="UDP-Glc/GDP-Man_DH_C_sf"/>
</dbReference>
<feature type="binding site" evidence="10">
    <location>
        <position position="172"/>
    </location>
    <ligand>
        <name>NAD(+)</name>
        <dbReference type="ChEBI" id="CHEBI:57540"/>
    </ligand>
</feature>
<dbReference type="UniPathway" id="UPA00038">
    <property type="reaction ID" value="UER00491"/>
</dbReference>
<evidence type="ECO:0000256" key="7">
    <source>
        <dbReference type="PIRNR" id="PIRNR000124"/>
    </source>
</evidence>
<dbReference type="SUPFAM" id="SSF51735">
    <property type="entry name" value="NAD(P)-binding Rossmann-fold domains"/>
    <property type="match status" value="1"/>
</dbReference>
<comment type="pathway">
    <text evidence="1">Nucleotide-sugar biosynthesis; UDP-alpha-D-glucuronate biosynthesis; UDP-alpha-D-glucuronate from UDP-alpha-D-glucose: step 1/1.</text>
</comment>
<evidence type="ECO:0000256" key="11">
    <source>
        <dbReference type="SAM" id="Phobius"/>
    </source>
</evidence>
<feature type="binding site" evidence="10">
    <location>
        <position position="108"/>
    </location>
    <ligand>
        <name>NAD(+)</name>
        <dbReference type="ChEBI" id="CHEBI:57540"/>
    </ligand>
</feature>
<keyword evidence="5 7" id="KW-0520">NAD</keyword>
<feature type="transmembrane region" description="Helical" evidence="11">
    <location>
        <begin position="21"/>
        <end position="44"/>
    </location>
</feature>
<keyword evidence="14" id="KW-1185">Reference proteome</keyword>
<dbReference type="InterPro" id="IPR001732">
    <property type="entry name" value="UDP-Glc/GDP-Man_DH_N"/>
</dbReference>
<dbReference type="eggNOG" id="COG1004">
    <property type="taxonomic scope" value="Bacteria"/>
</dbReference>
<dbReference type="STRING" id="909613.UO65_0354"/>
<feature type="binding site" evidence="9">
    <location>
        <begin position="169"/>
        <end position="172"/>
    </location>
    <ligand>
        <name>substrate</name>
    </ligand>
</feature>
<dbReference type="GO" id="GO:0051287">
    <property type="term" value="F:NAD binding"/>
    <property type="evidence" value="ECO:0007669"/>
    <property type="project" value="InterPro"/>
</dbReference>
<name>W7ITQ9_9PSEU</name>
<organism evidence="13 14">
    <name type="scientific">Actinokineospora spheciospongiae</name>
    <dbReference type="NCBI Taxonomy" id="909613"/>
    <lineage>
        <taxon>Bacteria</taxon>
        <taxon>Bacillati</taxon>
        <taxon>Actinomycetota</taxon>
        <taxon>Actinomycetes</taxon>
        <taxon>Pseudonocardiales</taxon>
        <taxon>Pseudonocardiaceae</taxon>
        <taxon>Actinokineospora</taxon>
    </lineage>
</organism>
<feature type="binding site" evidence="9">
    <location>
        <position position="338"/>
    </location>
    <ligand>
        <name>substrate</name>
    </ligand>
</feature>
<reference evidence="13 14" key="1">
    <citation type="journal article" date="2014" name="Genome Announc.">
        <title>Draft Genome Sequence of the Antitrypanosomally Active Sponge-Associated Bacterium Actinokineospora sp. Strain EG49.</title>
        <authorList>
            <person name="Harjes J."/>
            <person name="Ryu T."/>
            <person name="Abdelmohsen U.R."/>
            <person name="Moitinho-Silva L."/>
            <person name="Horn H."/>
            <person name="Ravasi T."/>
            <person name="Hentschel U."/>
        </authorList>
    </citation>
    <scope>NUCLEOTIDE SEQUENCE [LARGE SCALE GENOMIC DNA]</scope>
    <source>
        <strain evidence="13 14">EG49</strain>
    </source>
</reference>
<evidence type="ECO:0000256" key="1">
    <source>
        <dbReference type="ARBA" id="ARBA00004701"/>
    </source>
</evidence>
<dbReference type="EC" id="1.1.1.22" evidence="3 7"/>
<comment type="catalytic activity">
    <reaction evidence="6 7">
        <text>UDP-alpha-D-glucose + 2 NAD(+) + H2O = UDP-alpha-D-glucuronate + 2 NADH + 3 H(+)</text>
        <dbReference type="Rhea" id="RHEA:23596"/>
        <dbReference type="ChEBI" id="CHEBI:15377"/>
        <dbReference type="ChEBI" id="CHEBI:15378"/>
        <dbReference type="ChEBI" id="CHEBI:57540"/>
        <dbReference type="ChEBI" id="CHEBI:57945"/>
        <dbReference type="ChEBI" id="CHEBI:58052"/>
        <dbReference type="ChEBI" id="CHEBI:58885"/>
        <dbReference type="EC" id="1.1.1.22"/>
    </reaction>
</comment>
<feature type="binding site" evidence="9">
    <location>
        <position position="221"/>
    </location>
    <ligand>
        <name>substrate</name>
    </ligand>
</feature>
<dbReference type="GO" id="GO:0003979">
    <property type="term" value="F:UDP-glucose 6-dehydrogenase activity"/>
    <property type="evidence" value="ECO:0007669"/>
    <property type="project" value="UniProtKB-EC"/>
</dbReference>
<dbReference type="Pfam" id="PF03721">
    <property type="entry name" value="UDPG_MGDP_dh_N"/>
    <property type="match status" value="1"/>
</dbReference>
<sequence>MRLSPRLSISFPRRRKVLTVHSYRVAVIGAGYVGLTTAACLASLGHRVTCGEVDAAKVERLRRADVRILEPGLPELVAEGLAAGRLDFVVGAAAATADAEVVFLCVPTPMGEGGTADLTAVEAVLTEVRDHLPAGCVLVNKSTVPVGTAGRTAALLGRDDVAVVSNPEFLREGSGVRDFLNPDRIVVGSRSRAAAERVSALYAGLGAPTVLTDAASAEMVKYAANCFLAMKLSYVNSLAELCERLGADIGDVTEGMGRDNRIGPSFLDPGPGWGGSCLPKDTNALMRVAEAAGFDFGILRSVIAANDRQAARVADKVAEAVGGSVSGVRIGLLGLTFKAGTNDLRDSPALAVAGVLHARGADLVGYDPGLLALDQPEAHDLLAAAGILTLVDDVLDVAKDAAALVVLTEWPEFRGLDWHRVADALAGRVVVDGRNHLDPDALAKAGIAWRGLGHRHAQQPLTAPA</sequence>
<protein>
    <recommendedName>
        <fullName evidence="3 7">UDP-glucose 6-dehydrogenase</fullName>
        <ecNumber evidence="3 7">1.1.1.22</ecNumber>
    </recommendedName>
</protein>
<evidence type="ECO:0000256" key="2">
    <source>
        <dbReference type="ARBA" id="ARBA00006601"/>
    </source>
</evidence>
<dbReference type="InterPro" id="IPR014026">
    <property type="entry name" value="UDP-Glc/GDP-Man_DH_dimer"/>
</dbReference>
<dbReference type="AlphaFoldDB" id="W7ITQ9"/>
<dbReference type="SUPFAM" id="SSF52413">
    <property type="entry name" value="UDP-glucose/GDP-mannose dehydrogenase C-terminal domain"/>
    <property type="match status" value="1"/>
</dbReference>
<feature type="binding site" evidence="9">
    <location>
        <begin position="266"/>
        <end position="270"/>
    </location>
    <ligand>
        <name>substrate</name>
    </ligand>
</feature>
<evidence type="ECO:0000259" key="12">
    <source>
        <dbReference type="SMART" id="SM00984"/>
    </source>
</evidence>
<dbReference type="NCBIfam" id="TIGR03026">
    <property type="entry name" value="NDP-sugDHase"/>
    <property type="match status" value="1"/>
</dbReference>
<evidence type="ECO:0000256" key="4">
    <source>
        <dbReference type="ARBA" id="ARBA00023002"/>
    </source>
</evidence>
<gene>
    <name evidence="13" type="ORF">UO65_0354</name>
</gene>
<evidence type="ECO:0000256" key="10">
    <source>
        <dbReference type="PIRSR" id="PIRSR500134-3"/>
    </source>
</evidence>
<evidence type="ECO:0000313" key="14">
    <source>
        <dbReference type="Proteomes" id="UP000019277"/>
    </source>
</evidence>